<evidence type="ECO:0000313" key="1">
    <source>
        <dbReference type="EMBL" id="GGB43512.1"/>
    </source>
</evidence>
<keyword evidence="2" id="KW-1185">Reference proteome</keyword>
<name>A0A9W5TXV7_9BACI</name>
<accession>A0A9W5TXV7</accession>
<sequence length="53" mass="6086">MNFGWVTAQGLFLPFLKDKKPTWLRIRAATVYDEKEFLAWIGGISHSFIANTV</sequence>
<comment type="caution">
    <text evidence="1">The sequence shown here is derived from an EMBL/GenBank/DDBJ whole genome shotgun (WGS) entry which is preliminary data.</text>
</comment>
<reference evidence="1" key="2">
    <citation type="submission" date="2020-09" db="EMBL/GenBank/DDBJ databases">
        <authorList>
            <person name="Sun Q."/>
            <person name="Zhou Y."/>
        </authorList>
    </citation>
    <scope>NUCLEOTIDE SEQUENCE</scope>
    <source>
        <strain evidence="1">CGMCC 1.15454</strain>
    </source>
</reference>
<gene>
    <name evidence="1" type="ORF">GCM10011409_21370</name>
</gene>
<organism evidence="1 2">
    <name type="scientific">Lentibacillus populi</name>
    <dbReference type="NCBI Taxonomy" id="1827502"/>
    <lineage>
        <taxon>Bacteria</taxon>
        <taxon>Bacillati</taxon>
        <taxon>Bacillota</taxon>
        <taxon>Bacilli</taxon>
        <taxon>Bacillales</taxon>
        <taxon>Bacillaceae</taxon>
        <taxon>Lentibacillus</taxon>
    </lineage>
</organism>
<proteinExistence type="predicted"/>
<protein>
    <submittedName>
        <fullName evidence="1">Uncharacterized protein</fullName>
    </submittedName>
</protein>
<reference evidence="1" key="1">
    <citation type="journal article" date="2014" name="Int. J. Syst. Evol. Microbiol.">
        <title>Complete genome sequence of Corynebacterium casei LMG S-19264T (=DSM 44701T), isolated from a smear-ripened cheese.</title>
        <authorList>
            <consortium name="US DOE Joint Genome Institute (JGI-PGF)"/>
            <person name="Walter F."/>
            <person name="Albersmeier A."/>
            <person name="Kalinowski J."/>
            <person name="Ruckert C."/>
        </authorList>
    </citation>
    <scope>NUCLEOTIDE SEQUENCE</scope>
    <source>
        <strain evidence="1">CGMCC 1.15454</strain>
    </source>
</reference>
<dbReference type="Proteomes" id="UP000621492">
    <property type="component" value="Unassembled WGS sequence"/>
</dbReference>
<dbReference type="AlphaFoldDB" id="A0A9W5TXV7"/>
<evidence type="ECO:0000313" key="2">
    <source>
        <dbReference type="Proteomes" id="UP000621492"/>
    </source>
</evidence>
<dbReference type="EMBL" id="BMJD01000015">
    <property type="protein sequence ID" value="GGB43512.1"/>
    <property type="molecule type" value="Genomic_DNA"/>
</dbReference>